<organism evidence="9 10">
    <name type="scientific">Deinococcus yavapaiensis KR-236</name>
    <dbReference type="NCBI Taxonomy" id="694435"/>
    <lineage>
        <taxon>Bacteria</taxon>
        <taxon>Thermotogati</taxon>
        <taxon>Deinococcota</taxon>
        <taxon>Deinococci</taxon>
        <taxon>Deinococcales</taxon>
        <taxon>Deinococcaceae</taxon>
        <taxon>Deinococcus</taxon>
    </lineage>
</organism>
<reference evidence="9 10" key="1">
    <citation type="submission" date="2018-06" db="EMBL/GenBank/DDBJ databases">
        <title>Genomic Encyclopedia of Type Strains, Phase IV (KMG-IV): sequencing the most valuable type-strain genomes for metagenomic binning, comparative biology and taxonomic classification.</title>
        <authorList>
            <person name="Goeker M."/>
        </authorList>
    </citation>
    <scope>NUCLEOTIDE SEQUENCE [LARGE SCALE GENOMIC DNA]</scope>
    <source>
        <strain evidence="9 10">DSM 18048</strain>
    </source>
</reference>
<feature type="transmembrane region" description="Helical" evidence="7">
    <location>
        <begin position="24"/>
        <end position="44"/>
    </location>
</feature>
<dbReference type="AlphaFoldDB" id="A0A318SD20"/>
<feature type="domain" description="ABC transmembrane type-1" evidence="8">
    <location>
        <begin position="84"/>
        <end position="273"/>
    </location>
</feature>
<feature type="transmembrane region" description="Helical" evidence="7">
    <location>
        <begin position="88"/>
        <end position="111"/>
    </location>
</feature>
<keyword evidence="5 7" id="KW-1133">Transmembrane helix</keyword>
<proteinExistence type="inferred from homology"/>
<dbReference type="Proteomes" id="UP000248326">
    <property type="component" value="Unassembled WGS sequence"/>
</dbReference>
<protein>
    <submittedName>
        <fullName evidence="9">Peptide/nickel transport system permease protein</fullName>
    </submittedName>
</protein>
<evidence type="ECO:0000259" key="8">
    <source>
        <dbReference type="PROSITE" id="PS50928"/>
    </source>
</evidence>
<dbReference type="OrthoDB" id="9766870at2"/>
<feature type="transmembrane region" description="Helical" evidence="7">
    <location>
        <begin position="250"/>
        <end position="273"/>
    </location>
</feature>
<keyword evidence="3" id="KW-1003">Cell membrane</keyword>
<comment type="subcellular location">
    <subcellularLocation>
        <location evidence="1 7">Cell membrane</location>
        <topology evidence="1 7">Multi-pass membrane protein</topology>
    </subcellularLocation>
</comment>
<evidence type="ECO:0000256" key="1">
    <source>
        <dbReference type="ARBA" id="ARBA00004651"/>
    </source>
</evidence>
<dbReference type="GO" id="GO:0055085">
    <property type="term" value="P:transmembrane transport"/>
    <property type="evidence" value="ECO:0007669"/>
    <property type="project" value="InterPro"/>
</dbReference>
<evidence type="ECO:0000313" key="10">
    <source>
        <dbReference type="Proteomes" id="UP000248326"/>
    </source>
</evidence>
<dbReference type="InterPro" id="IPR050366">
    <property type="entry name" value="BP-dependent_transpt_permease"/>
</dbReference>
<dbReference type="RefSeq" id="WP_110888501.1">
    <property type="nucleotide sequence ID" value="NZ_QJSX01000020.1"/>
</dbReference>
<dbReference type="Pfam" id="PF00528">
    <property type="entry name" value="BPD_transp_1"/>
    <property type="match status" value="1"/>
</dbReference>
<sequence>MTTTAPPVTSVAPRRTRRRPKPTLIAGLLLLLPLVIAAVAPKLLAPYSPTDFDYTAILQGPSAKHLFGTDNFGRDIFSRIIFGAQVDLQIAVFTTLFPFVFGTLLGAFTGFVGKWFDAMIGRVADLVVVFPFLVLVIAIVAVLGPGLTNMYIAVSAVGWVSYWRLVRAEVMAQKETEYAQAARVLGFGPSRVLLRHVLPNAVTPAIVYLMTDMSLGILLGASLGYLGLGAQPPTPEWGVMVADGKNFMATAWWIAGFPGLALTLAGVAFSLIGDGLADALRPRS</sequence>
<keyword evidence="10" id="KW-1185">Reference proteome</keyword>
<feature type="transmembrane region" description="Helical" evidence="7">
    <location>
        <begin position="205"/>
        <end position="230"/>
    </location>
</feature>
<feature type="transmembrane region" description="Helical" evidence="7">
    <location>
        <begin position="123"/>
        <end position="144"/>
    </location>
</feature>
<dbReference type="SUPFAM" id="SSF161098">
    <property type="entry name" value="MetI-like"/>
    <property type="match status" value="1"/>
</dbReference>
<dbReference type="PANTHER" id="PTHR43386:SF1">
    <property type="entry name" value="D,D-DIPEPTIDE TRANSPORT SYSTEM PERMEASE PROTEIN DDPC-RELATED"/>
    <property type="match status" value="1"/>
</dbReference>
<dbReference type="GO" id="GO:0005886">
    <property type="term" value="C:plasma membrane"/>
    <property type="evidence" value="ECO:0007669"/>
    <property type="project" value="UniProtKB-SubCell"/>
</dbReference>
<comment type="caution">
    <text evidence="9">The sequence shown here is derived from an EMBL/GenBank/DDBJ whole genome shotgun (WGS) entry which is preliminary data.</text>
</comment>
<dbReference type="Gene3D" id="1.10.3720.10">
    <property type="entry name" value="MetI-like"/>
    <property type="match status" value="1"/>
</dbReference>
<accession>A0A318SD20</accession>
<dbReference type="EMBL" id="QJSX01000020">
    <property type="protein sequence ID" value="PYE49927.1"/>
    <property type="molecule type" value="Genomic_DNA"/>
</dbReference>
<evidence type="ECO:0000256" key="7">
    <source>
        <dbReference type="RuleBase" id="RU363032"/>
    </source>
</evidence>
<dbReference type="InterPro" id="IPR035906">
    <property type="entry name" value="MetI-like_sf"/>
</dbReference>
<keyword evidence="6 7" id="KW-0472">Membrane</keyword>
<dbReference type="PROSITE" id="PS50928">
    <property type="entry name" value="ABC_TM1"/>
    <property type="match status" value="1"/>
</dbReference>
<dbReference type="PANTHER" id="PTHR43386">
    <property type="entry name" value="OLIGOPEPTIDE TRANSPORT SYSTEM PERMEASE PROTEIN APPC"/>
    <property type="match status" value="1"/>
</dbReference>
<evidence type="ECO:0000256" key="2">
    <source>
        <dbReference type="ARBA" id="ARBA00022448"/>
    </source>
</evidence>
<name>A0A318SD20_9DEIO</name>
<evidence type="ECO:0000256" key="6">
    <source>
        <dbReference type="ARBA" id="ARBA00023136"/>
    </source>
</evidence>
<comment type="similarity">
    <text evidence="7">Belongs to the binding-protein-dependent transport system permease family.</text>
</comment>
<keyword evidence="4 7" id="KW-0812">Transmembrane</keyword>
<evidence type="ECO:0000256" key="5">
    <source>
        <dbReference type="ARBA" id="ARBA00022989"/>
    </source>
</evidence>
<evidence type="ECO:0000256" key="3">
    <source>
        <dbReference type="ARBA" id="ARBA00022475"/>
    </source>
</evidence>
<feature type="transmembrane region" description="Helical" evidence="7">
    <location>
        <begin position="150"/>
        <end position="166"/>
    </location>
</feature>
<keyword evidence="2 7" id="KW-0813">Transport</keyword>
<dbReference type="CDD" id="cd06261">
    <property type="entry name" value="TM_PBP2"/>
    <property type="match status" value="1"/>
</dbReference>
<dbReference type="InterPro" id="IPR000515">
    <property type="entry name" value="MetI-like"/>
</dbReference>
<evidence type="ECO:0000256" key="4">
    <source>
        <dbReference type="ARBA" id="ARBA00022692"/>
    </source>
</evidence>
<evidence type="ECO:0000313" key="9">
    <source>
        <dbReference type="EMBL" id="PYE49927.1"/>
    </source>
</evidence>
<gene>
    <name evidence="9" type="ORF">DES52_1205</name>
</gene>